<dbReference type="InterPro" id="IPR003593">
    <property type="entry name" value="AAA+_ATPase"/>
</dbReference>
<comment type="similarity">
    <text evidence="1">Belongs to the ABC transporter superfamily. Ycf16 family.</text>
</comment>
<dbReference type="AlphaFoldDB" id="A0A1G2R6C7"/>
<evidence type="ECO:0000256" key="1">
    <source>
        <dbReference type="ARBA" id="ARBA00006216"/>
    </source>
</evidence>
<dbReference type="PANTHER" id="PTHR43204">
    <property type="entry name" value="ABC TRANSPORTER I FAMILY MEMBER 6, CHLOROPLASTIC"/>
    <property type="match status" value="1"/>
</dbReference>
<dbReference type="GO" id="GO:0005524">
    <property type="term" value="F:ATP binding"/>
    <property type="evidence" value="ECO:0007669"/>
    <property type="project" value="UniProtKB-KW"/>
</dbReference>
<evidence type="ECO:0000259" key="4">
    <source>
        <dbReference type="PROSITE" id="PS50893"/>
    </source>
</evidence>
<dbReference type="InterPro" id="IPR010230">
    <property type="entry name" value="FeS-cluster_ATPase_SufC"/>
</dbReference>
<keyword evidence="3" id="KW-0067">ATP-binding</keyword>
<organism evidence="5 6">
    <name type="scientific">Candidatus Wildermuthbacteria bacterium RIFCSPHIGHO2_02_FULL_47_17</name>
    <dbReference type="NCBI Taxonomy" id="1802452"/>
    <lineage>
        <taxon>Bacteria</taxon>
        <taxon>Candidatus Wildermuthiibacteriota</taxon>
    </lineage>
</organism>
<reference evidence="5 6" key="1">
    <citation type="journal article" date="2016" name="Nat. Commun.">
        <title>Thousands of microbial genomes shed light on interconnected biogeochemical processes in an aquifer system.</title>
        <authorList>
            <person name="Anantharaman K."/>
            <person name="Brown C.T."/>
            <person name="Hug L.A."/>
            <person name="Sharon I."/>
            <person name="Castelle C.J."/>
            <person name="Probst A.J."/>
            <person name="Thomas B.C."/>
            <person name="Singh A."/>
            <person name="Wilkins M.J."/>
            <person name="Karaoz U."/>
            <person name="Brodie E.L."/>
            <person name="Williams K.H."/>
            <person name="Hubbard S.S."/>
            <person name="Banfield J.F."/>
        </authorList>
    </citation>
    <scope>NUCLEOTIDE SEQUENCE [LARGE SCALE GENOMIC DNA]</scope>
</reference>
<gene>
    <name evidence="5" type="ORF">A3D59_04480</name>
</gene>
<evidence type="ECO:0000256" key="3">
    <source>
        <dbReference type="ARBA" id="ARBA00022840"/>
    </source>
</evidence>
<dbReference type="PROSITE" id="PS50893">
    <property type="entry name" value="ABC_TRANSPORTER_2"/>
    <property type="match status" value="1"/>
</dbReference>
<accession>A0A1G2R6C7</accession>
<dbReference type="CDD" id="cd03217">
    <property type="entry name" value="ABC_FeS_Assembly"/>
    <property type="match status" value="1"/>
</dbReference>
<dbReference type="SMART" id="SM00382">
    <property type="entry name" value="AAA"/>
    <property type="match status" value="1"/>
</dbReference>
<protein>
    <submittedName>
        <fullName evidence="5">Fe-S cluster assembly ATPase SufC</fullName>
    </submittedName>
</protein>
<comment type="caution">
    <text evidence="5">The sequence shown here is derived from an EMBL/GenBank/DDBJ whole genome shotgun (WGS) entry which is preliminary data.</text>
</comment>
<dbReference type="InterPro" id="IPR003439">
    <property type="entry name" value="ABC_transporter-like_ATP-bd"/>
</dbReference>
<dbReference type="Proteomes" id="UP000179258">
    <property type="component" value="Unassembled WGS sequence"/>
</dbReference>
<dbReference type="InterPro" id="IPR027417">
    <property type="entry name" value="P-loop_NTPase"/>
</dbReference>
<dbReference type="PANTHER" id="PTHR43204:SF1">
    <property type="entry name" value="ABC TRANSPORTER I FAMILY MEMBER 6, CHLOROPLASTIC"/>
    <property type="match status" value="1"/>
</dbReference>
<keyword evidence="2" id="KW-0547">Nucleotide-binding</keyword>
<evidence type="ECO:0000313" key="6">
    <source>
        <dbReference type="Proteomes" id="UP000179258"/>
    </source>
</evidence>
<proteinExistence type="inferred from homology"/>
<dbReference type="EMBL" id="MHTX01000017">
    <property type="protein sequence ID" value="OHA68394.1"/>
    <property type="molecule type" value="Genomic_DNA"/>
</dbReference>
<sequence length="242" mass="26947">MLTIRNLHVNSGKKEILKGITLHIKKGETHFLMGPNGAGKSTLGMALMGHPDFDVTKGTLFFNAKNITRFAPEERAKLGLFLAFQHPLEFEGIRLYSFLRNIAVKNNKAVFLPAVFYSALEKNLLSLGMGREFAERYLNLGFSGGEKKKTEILQLLEAKPKFAILDEIDSGLDAESLLRVTKAMAALTRNGDLSLLVITHNARTAKYLPPRKVHVMVGGRIIASGERNLINKIDKHGYKIFK</sequence>
<name>A0A1G2R6C7_9BACT</name>
<feature type="domain" description="ABC transporter" evidence="4">
    <location>
        <begin position="2"/>
        <end position="242"/>
    </location>
</feature>
<dbReference type="Pfam" id="PF00005">
    <property type="entry name" value="ABC_tran"/>
    <property type="match status" value="1"/>
</dbReference>
<evidence type="ECO:0000256" key="2">
    <source>
        <dbReference type="ARBA" id="ARBA00022741"/>
    </source>
</evidence>
<evidence type="ECO:0000313" key="5">
    <source>
        <dbReference type="EMBL" id="OHA68394.1"/>
    </source>
</evidence>
<dbReference type="SUPFAM" id="SSF52540">
    <property type="entry name" value="P-loop containing nucleoside triphosphate hydrolases"/>
    <property type="match status" value="1"/>
</dbReference>
<dbReference type="NCBIfam" id="TIGR01978">
    <property type="entry name" value="sufC"/>
    <property type="match status" value="1"/>
</dbReference>
<dbReference type="GO" id="GO:0016887">
    <property type="term" value="F:ATP hydrolysis activity"/>
    <property type="evidence" value="ECO:0007669"/>
    <property type="project" value="InterPro"/>
</dbReference>
<dbReference type="Gene3D" id="3.40.50.300">
    <property type="entry name" value="P-loop containing nucleotide triphosphate hydrolases"/>
    <property type="match status" value="1"/>
</dbReference>